<comment type="pathway">
    <text evidence="2">Protein modification; protein ubiquitination.</text>
</comment>
<keyword evidence="5" id="KW-0863">Zinc-finger</keyword>
<dbReference type="PROSITE" id="PS50089">
    <property type="entry name" value="ZF_RING_2"/>
    <property type="match status" value="1"/>
</dbReference>
<dbReference type="PANTHER" id="PTHR22938">
    <property type="entry name" value="ZINC FINGER PROTEIN 598"/>
    <property type="match status" value="1"/>
</dbReference>
<comment type="similarity">
    <text evidence="4">Belongs to the ZNF598/HEL2 family.</text>
</comment>
<feature type="compositionally biased region" description="Basic and acidic residues" evidence="6">
    <location>
        <begin position="394"/>
        <end position="413"/>
    </location>
</feature>
<dbReference type="InterPro" id="IPR013087">
    <property type="entry name" value="Znf_C2H2_type"/>
</dbReference>
<dbReference type="SMART" id="SM00355">
    <property type="entry name" value="ZnF_C2H2"/>
    <property type="match status" value="4"/>
</dbReference>
<evidence type="ECO:0000256" key="6">
    <source>
        <dbReference type="SAM" id="MobiDB-lite"/>
    </source>
</evidence>
<dbReference type="InterPro" id="IPR001841">
    <property type="entry name" value="Znf_RING"/>
</dbReference>
<gene>
    <name evidence="8" type="ORF">BDEG_20168</name>
</gene>
<organism evidence="8 9">
    <name type="scientific">Batrachochytrium dendrobatidis (strain JEL423)</name>
    <dbReference type="NCBI Taxonomy" id="403673"/>
    <lineage>
        <taxon>Eukaryota</taxon>
        <taxon>Fungi</taxon>
        <taxon>Fungi incertae sedis</taxon>
        <taxon>Chytridiomycota</taxon>
        <taxon>Chytridiomycota incertae sedis</taxon>
        <taxon>Chytridiomycetes</taxon>
        <taxon>Rhizophydiales</taxon>
        <taxon>Rhizophydiales incertae sedis</taxon>
        <taxon>Batrachochytrium</taxon>
    </lineage>
</organism>
<evidence type="ECO:0000256" key="4">
    <source>
        <dbReference type="ARBA" id="ARBA00035113"/>
    </source>
</evidence>
<dbReference type="EC" id="2.3.2.27" evidence="3"/>
<name>A0A177W864_BATDL</name>
<evidence type="ECO:0000313" key="9">
    <source>
        <dbReference type="Proteomes" id="UP000077115"/>
    </source>
</evidence>
<dbReference type="Gene3D" id="3.30.40.10">
    <property type="entry name" value="Zinc/RING finger domain, C3HC4 (zinc finger)"/>
    <property type="match status" value="1"/>
</dbReference>
<dbReference type="VEuPathDB" id="FungiDB:BDEG_20168"/>
<evidence type="ECO:0000256" key="2">
    <source>
        <dbReference type="ARBA" id="ARBA00004906"/>
    </source>
</evidence>
<dbReference type="STRING" id="403673.A0A177W864"/>
<dbReference type="EMBL" id="DS022300">
    <property type="protein sequence ID" value="OAJ35946.1"/>
    <property type="molecule type" value="Genomic_DNA"/>
</dbReference>
<feature type="compositionally biased region" description="Polar residues" evidence="6">
    <location>
        <begin position="368"/>
        <end position="393"/>
    </location>
</feature>
<feature type="region of interest" description="Disordered" evidence="6">
    <location>
        <begin position="367"/>
        <end position="450"/>
    </location>
</feature>
<evidence type="ECO:0000259" key="7">
    <source>
        <dbReference type="PROSITE" id="PS50089"/>
    </source>
</evidence>
<proteinExistence type="inferred from homology"/>
<dbReference type="GO" id="GO:0061630">
    <property type="term" value="F:ubiquitin protein ligase activity"/>
    <property type="evidence" value="ECO:0007669"/>
    <property type="project" value="UniProtKB-EC"/>
</dbReference>
<dbReference type="OrthoDB" id="3838338at2759"/>
<reference evidence="8 9" key="2">
    <citation type="submission" date="2016-05" db="EMBL/GenBank/DDBJ databases">
        <title>Lineage-specific infection strategies underlie the spectrum of fungal disease in amphibians.</title>
        <authorList>
            <person name="Cuomo C.A."/>
            <person name="Farrer R.A."/>
            <person name="James T."/>
            <person name="Longcore J."/>
            <person name="Birren B."/>
        </authorList>
    </citation>
    <scope>NUCLEOTIDE SEQUENCE [LARGE SCALE GENOMIC DNA]</scope>
    <source>
        <strain evidence="8 9">JEL423</strain>
    </source>
</reference>
<dbReference type="InterPro" id="IPR041888">
    <property type="entry name" value="RING-HC_ZNF598/HEL2"/>
</dbReference>
<dbReference type="InterPro" id="IPR013083">
    <property type="entry name" value="Znf_RING/FYVE/PHD"/>
</dbReference>
<dbReference type="GO" id="GO:0043022">
    <property type="term" value="F:ribosome binding"/>
    <property type="evidence" value="ECO:0007669"/>
    <property type="project" value="TreeGrafter"/>
</dbReference>
<dbReference type="Proteomes" id="UP000077115">
    <property type="component" value="Unassembled WGS sequence"/>
</dbReference>
<evidence type="ECO:0000313" key="8">
    <source>
        <dbReference type="EMBL" id="OAJ35946.1"/>
    </source>
</evidence>
<feature type="compositionally biased region" description="Low complexity" evidence="6">
    <location>
        <begin position="25"/>
        <end position="43"/>
    </location>
</feature>
<evidence type="ECO:0000256" key="3">
    <source>
        <dbReference type="ARBA" id="ARBA00012483"/>
    </source>
</evidence>
<dbReference type="GO" id="GO:0072344">
    <property type="term" value="P:rescue of stalled ribosome"/>
    <property type="evidence" value="ECO:0007669"/>
    <property type="project" value="InterPro"/>
</dbReference>
<dbReference type="AlphaFoldDB" id="A0A177W864"/>
<dbReference type="Pfam" id="PF25447">
    <property type="entry name" value="RING_ZNF598"/>
    <property type="match status" value="1"/>
</dbReference>
<feature type="region of interest" description="Disordered" evidence="6">
    <location>
        <begin position="1"/>
        <end position="84"/>
    </location>
</feature>
<dbReference type="InterPro" id="IPR056437">
    <property type="entry name" value="Znf-C2H2_ZNF598/HEL2"/>
</dbReference>
<accession>A0A177W864</accession>
<dbReference type="PANTHER" id="PTHR22938:SF0">
    <property type="entry name" value="E3 UBIQUITIN-PROTEIN LIGASE ZNF598"/>
    <property type="match status" value="1"/>
</dbReference>
<feature type="compositionally biased region" description="Basic and acidic residues" evidence="6">
    <location>
        <begin position="1"/>
        <end position="11"/>
    </location>
</feature>
<dbReference type="PROSITE" id="PS00028">
    <property type="entry name" value="ZINC_FINGER_C2H2_1"/>
    <property type="match status" value="1"/>
</dbReference>
<keyword evidence="5" id="KW-0479">Metal-binding</keyword>
<evidence type="ECO:0000256" key="1">
    <source>
        <dbReference type="ARBA" id="ARBA00000900"/>
    </source>
</evidence>
<dbReference type="GO" id="GO:0008270">
    <property type="term" value="F:zinc ion binding"/>
    <property type="evidence" value="ECO:0007669"/>
    <property type="project" value="UniProtKB-KW"/>
</dbReference>
<dbReference type="SUPFAM" id="SSF57850">
    <property type="entry name" value="RING/U-box"/>
    <property type="match status" value="1"/>
</dbReference>
<sequence length="846" mass="93697">MDSKQQNEKTPKRNGGKSNSRQRSSKPNATSSSSNPSIAADAIPEPVVSALSSLQDQPKKQKQTRKKPPQLKTPSGLAANGLAKSSVPADADAVSAVDHDNEEEVCFICADPIKYYSIGTCNHPICHICSLRLRALYKQRECPMCKTEQAKVVFIANPDHGLFEHYQLSQMKFDKHLSIYFETEDMFSETMLILRYNCPDQDCNVTCPGGWDELKRHVKKTHELLMCELCTLHKKSFTYEHTLFTSKSLHQHNRVGDPDDPSFKGHPECGFCRIRFYDSDDLFEHCRKNHEECFLCKRMGRLHQYYVNYAGLEEHFNKEHFPCHQPLCLERKFVVFASDIDLTGHELEEHADIKTKARGAPVTLNFDYGSSSNASNTRNGQGKQTRGNRSLGNNRDDARSNTPPETHDIESRQRRIQVPSGFGALLSTTSNSPNDFPSINDSAESGSPSIPKHLARLTLSHSKSVPNSSLESETTLAPTPAESLALQGRVEELSSNQQHQQKQLLERDLQLSGQPQIVEGLTRLFSASFTSVQEFKRITLEFRNSRINASEYLDGYMNIALAGKRGKFLDESRRDAGRIWIQLLEMYDESDDLCGATQNATGHREKGKKKKSMLLSEYENAARTMPKKSAMMRAWNDYKIKLKITQESTPSASVGSWVTPQTSTTPTPTPQVLVVRSAVPQQKPIVGMPSTSRVMGRTNNGSSSVSAATIQTPPASVPMVRQSSVTLSDSSSVSSTQALPQGRTETVVTASSFTKDAPAAASLAHRAHTRQDFPSLPTAGKAKRVTLEMLRAQKQQQQDALRASKIASHQGDVVIRDDGASGSGDIFSGVKSGKKKNKGVLLFHVG</sequence>
<feature type="compositionally biased region" description="Basic residues" evidence="6">
    <location>
        <begin position="60"/>
        <end position="69"/>
    </location>
</feature>
<reference evidence="8 9" key="1">
    <citation type="submission" date="2006-10" db="EMBL/GenBank/DDBJ databases">
        <title>The Genome Sequence of Batrachochytrium dendrobatidis JEL423.</title>
        <authorList>
            <consortium name="The Broad Institute Genome Sequencing Platform"/>
            <person name="Birren B."/>
            <person name="Lander E."/>
            <person name="Galagan J."/>
            <person name="Cuomo C."/>
            <person name="Devon K."/>
            <person name="Jaffe D."/>
            <person name="Butler J."/>
            <person name="Alvarez P."/>
            <person name="Gnerre S."/>
            <person name="Grabherr M."/>
            <person name="Kleber M."/>
            <person name="Mauceli E."/>
            <person name="Brockman W."/>
            <person name="Young S."/>
            <person name="LaButti K."/>
            <person name="Sykes S."/>
            <person name="DeCaprio D."/>
            <person name="Crawford M."/>
            <person name="Koehrsen M."/>
            <person name="Engels R."/>
            <person name="Montgomery P."/>
            <person name="Pearson M."/>
            <person name="Howarth C."/>
            <person name="Larson L."/>
            <person name="White J."/>
            <person name="O'Leary S."/>
            <person name="Kodira C."/>
            <person name="Zeng Q."/>
            <person name="Yandava C."/>
            <person name="Alvarado L."/>
            <person name="Longcore J."/>
            <person name="James T."/>
        </authorList>
    </citation>
    <scope>NUCLEOTIDE SEQUENCE [LARGE SCALE GENOMIC DNA]</scope>
    <source>
        <strain evidence="8 9">JEL423</strain>
    </source>
</reference>
<feature type="compositionally biased region" description="Polar residues" evidence="6">
    <location>
        <begin position="689"/>
        <end position="709"/>
    </location>
</feature>
<dbReference type="CDD" id="cd16615">
    <property type="entry name" value="RING-HC_ZNF598"/>
    <property type="match status" value="1"/>
</dbReference>
<evidence type="ECO:0000256" key="5">
    <source>
        <dbReference type="PROSITE-ProRule" id="PRU00175"/>
    </source>
</evidence>
<feature type="domain" description="RING-type" evidence="7">
    <location>
        <begin position="106"/>
        <end position="146"/>
    </location>
</feature>
<feature type="compositionally biased region" description="Polar residues" evidence="6">
    <location>
        <begin position="426"/>
        <end position="448"/>
    </location>
</feature>
<comment type="catalytic activity">
    <reaction evidence="1">
        <text>S-ubiquitinyl-[E2 ubiquitin-conjugating enzyme]-L-cysteine + [acceptor protein]-L-lysine = [E2 ubiquitin-conjugating enzyme]-L-cysteine + N(6)-ubiquitinyl-[acceptor protein]-L-lysine.</text>
        <dbReference type="EC" id="2.3.2.27"/>
    </reaction>
</comment>
<dbReference type="Pfam" id="PF23230">
    <property type="entry name" value="zf-C2H2_13"/>
    <property type="match status" value="1"/>
</dbReference>
<keyword evidence="5" id="KW-0862">Zinc</keyword>
<dbReference type="GO" id="GO:0016567">
    <property type="term" value="P:protein ubiquitination"/>
    <property type="evidence" value="ECO:0007669"/>
    <property type="project" value="TreeGrafter"/>
</dbReference>
<feature type="region of interest" description="Disordered" evidence="6">
    <location>
        <begin position="685"/>
        <end position="709"/>
    </location>
</feature>
<protein>
    <recommendedName>
        <fullName evidence="3">RING-type E3 ubiquitin transferase</fullName>
        <ecNumber evidence="3">2.3.2.27</ecNumber>
    </recommendedName>
</protein>
<dbReference type="InterPro" id="IPR044288">
    <property type="entry name" value="ZNF598/HEL2"/>
</dbReference>